<feature type="signal peptide" evidence="2">
    <location>
        <begin position="1"/>
        <end position="24"/>
    </location>
</feature>
<feature type="chain" id="PRO_5025339729" description="Thioredoxin domain-containing protein" evidence="2">
    <location>
        <begin position="25"/>
        <end position="71"/>
    </location>
</feature>
<protein>
    <recommendedName>
        <fullName evidence="3">Thioredoxin domain-containing protein</fullName>
    </recommendedName>
</protein>
<dbReference type="GO" id="GO:0003756">
    <property type="term" value="F:protein disulfide isomerase activity"/>
    <property type="evidence" value="ECO:0007669"/>
    <property type="project" value="TreeGrafter"/>
</dbReference>
<keyword evidence="2" id="KW-0732">Signal</keyword>
<dbReference type="GO" id="GO:0009986">
    <property type="term" value="C:cell surface"/>
    <property type="evidence" value="ECO:0007669"/>
    <property type="project" value="TreeGrafter"/>
</dbReference>
<evidence type="ECO:0000313" key="5">
    <source>
        <dbReference type="Proteomes" id="UP000472262"/>
    </source>
</evidence>
<dbReference type="PROSITE" id="PS00194">
    <property type="entry name" value="THIOREDOXIN_1"/>
    <property type="match status" value="1"/>
</dbReference>
<dbReference type="InterPro" id="IPR036249">
    <property type="entry name" value="Thioredoxin-like_sf"/>
</dbReference>
<comment type="similarity">
    <text evidence="1">Belongs to the protein disulfide isomerase family.</text>
</comment>
<dbReference type="Gene3D" id="3.40.30.10">
    <property type="entry name" value="Glutaredoxin"/>
    <property type="match status" value="1"/>
</dbReference>
<organism evidence="4 5">
    <name type="scientific">Sinocyclocheilus grahami</name>
    <name type="common">Dianchi golden-line fish</name>
    <name type="synonym">Barbus grahami</name>
    <dbReference type="NCBI Taxonomy" id="75366"/>
    <lineage>
        <taxon>Eukaryota</taxon>
        <taxon>Metazoa</taxon>
        <taxon>Chordata</taxon>
        <taxon>Craniata</taxon>
        <taxon>Vertebrata</taxon>
        <taxon>Euteleostomi</taxon>
        <taxon>Actinopterygii</taxon>
        <taxon>Neopterygii</taxon>
        <taxon>Teleostei</taxon>
        <taxon>Ostariophysi</taxon>
        <taxon>Cypriniformes</taxon>
        <taxon>Cyprinidae</taxon>
        <taxon>Cyprininae</taxon>
        <taxon>Sinocyclocheilus</taxon>
    </lineage>
</organism>
<dbReference type="PANTHER" id="PTHR18929:SF45">
    <property type="entry name" value="PROTEIN DISULFIDE-ISOMERASE"/>
    <property type="match status" value="1"/>
</dbReference>
<dbReference type="InterPro" id="IPR013766">
    <property type="entry name" value="Thioredoxin_domain"/>
</dbReference>
<evidence type="ECO:0000313" key="4">
    <source>
        <dbReference type="Ensembl" id="ENSSGRP00000023099.1"/>
    </source>
</evidence>
<dbReference type="GO" id="GO:0005783">
    <property type="term" value="C:endoplasmic reticulum"/>
    <property type="evidence" value="ECO:0007669"/>
    <property type="project" value="TreeGrafter"/>
</dbReference>
<dbReference type="AlphaFoldDB" id="A0A672LGX2"/>
<dbReference type="PANTHER" id="PTHR18929">
    <property type="entry name" value="PROTEIN DISULFIDE ISOMERASE"/>
    <property type="match status" value="1"/>
</dbReference>
<dbReference type="GO" id="GO:0006457">
    <property type="term" value="P:protein folding"/>
    <property type="evidence" value="ECO:0007669"/>
    <property type="project" value="TreeGrafter"/>
</dbReference>
<dbReference type="SUPFAM" id="SSF52833">
    <property type="entry name" value="Thioredoxin-like"/>
    <property type="match status" value="1"/>
</dbReference>
<feature type="domain" description="Thioredoxin" evidence="3">
    <location>
        <begin position="26"/>
        <end position="68"/>
    </location>
</feature>
<dbReference type="Proteomes" id="UP000472262">
    <property type="component" value="Unassembled WGS sequence"/>
</dbReference>
<accession>A0A672LGX2</accession>
<dbReference type="Ensembl" id="ENSSGRT00000024915.1">
    <property type="protein sequence ID" value="ENSSGRP00000023099.1"/>
    <property type="gene ID" value="ENSSGRG00000013707.1"/>
</dbReference>
<name>A0A672LGX2_SINGR</name>
<reference evidence="4" key="1">
    <citation type="submission" date="2025-08" db="UniProtKB">
        <authorList>
            <consortium name="Ensembl"/>
        </authorList>
    </citation>
    <scope>IDENTIFICATION</scope>
</reference>
<sequence>VLDCFIWSSLTVLYQALTQVAVCGQVVVADTFEEIVSDPEKDVLIEFYAPWCGHCKKLEPKYTELGERASI</sequence>
<evidence type="ECO:0000259" key="3">
    <source>
        <dbReference type="Pfam" id="PF00085"/>
    </source>
</evidence>
<proteinExistence type="inferred from homology"/>
<dbReference type="GO" id="GO:0034976">
    <property type="term" value="P:response to endoplasmic reticulum stress"/>
    <property type="evidence" value="ECO:0007669"/>
    <property type="project" value="TreeGrafter"/>
</dbReference>
<dbReference type="InterPro" id="IPR017937">
    <property type="entry name" value="Thioredoxin_CS"/>
</dbReference>
<evidence type="ECO:0000256" key="2">
    <source>
        <dbReference type="SAM" id="SignalP"/>
    </source>
</evidence>
<keyword evidence="5" id="KW-1185">Reference proteome</keyword>
<dbReference type="Pfam" id="PF00085">
    <property type="entry name" value="Thioredoxin"/>
    <property type="match status" value="1"/>
</dbReference>
<evidence type="ECO:0000256" key="1">
    <source>
        <dbReference type="ARBA" id="ARBA00006347"/>
    </source>
</evidence>
<dbReference type="InParanoid" id="A0A672LGX2"/>
<reference evidence="4" key="2">
    <citation type="submission" date="2025-09" db="UniProtKB">
        <authorList>
            <consortium name="Ensembl"/>
        </authorList>
    </citation>
    <scope>IDENTIFICATION</scope>
</reference>